<keyword evidence="1" id="KW-0472">Membrane</keyword>
<protein>
    <submittedName>
        <fullName evidence="2">Uncharacterized protein</fullName>
    </submittedName>
</protein>
<evidence type="ECO:0000256" key="1">
    <source>
        <dbReference type="SAM" id="Phobius"/>
    </source>
</evidence>
<sequence length="212" mass="23100">MSSSENHQNLNLQQKLQQFKDYYLLKTAVIAGCILFAFYVVYSVRHPSRNVYSAAVCNAVLTEEETAVLEQALQEALQTDGKVSVTSGYQVESEQDLLALSTLSSAGTLDILIAPEDAFEVLAGYGYFLDLRDEVQDERVKTYPGPLVLANGDTDPGKGENVPCGYSLKDTAFAEESGIEDPVIGFFAETKKPEVIPEVLAQLAGEEYGKGQ</sequence>
<keyword evidence="1" id="KW-1133">Transmembrane helix</keyword>
<dbReference type="RefSeq" id="WP_154505819.1">
    <property type="nucleotide sequence ID" value="NZ_VUMN01000037.1"/>
</dbReference>
<reference evidence="2 3" key="1">
    <citation type="submission" date="2019-08" db="EMBL/GenBank/DDBJ databases">
        <title>In-depth cultivation of the pig gut microbiome towards novel bacterial diversity and tailored functional studies.</title>
        <authorList>
            <person name="Wylensek D."/>
            <person name="Hitch T.C.A."/>
            <person name="Clavel T."/>
        </authorList>
    </citation>
    <scope>NUCLEOTIDE SEQUENCE [LARGE SCALE GENOMIC DNA]</scope>
    <source>
        <strain evidence="2 3">Oil+RF-744-GAM-WT-6</strain>
    </source>
</reference>
<comment type="caution">
    <text evidence="2">The sequence shown here is derived from an EMBL/GenBank/DDBJ whole genome shotgun (WGS) entry which is preliminary data.</text>
</comment>
<name>A0A7X2NU81_9FIRM</name>
<proteinExistence type="predicted"/>
<keyword evidence="1" id="KW-0812">Transmembrane</keyword>
<accession>A0A7X2NU81</accession>
<organism evidence="2 3">
    <name type="scientific">Stecheria intestinalis</name>
    <dbReference type="NCBI Taxonomy" id="2606630"/>
    <lineage>
        <taxon>Bacteria</taxon>
        <taxon>Bacillati</taxon>
        <taxon>Bacillota</taxon>
        <taxon>Erysipelotrichia</taxon>
        <taxon>Erysipelotrichales</taxon>
        <taxon>Erysipelotrichaceae</taxon>
        <taxon>Stecheria</taxon>
    </lineage>
</organism>
<evidence type="ECO:0000313" key="2">
    <source>
        <dbReference type="EMBL" id="MSS59572.1"/>
    </source>
</evidence>
<feature type="transmembrane region" description="Helical" evidence="1">
    <location>
        <begin position="23"/>
        <end position="42"/>
    </location>
</feature>
<dbReference type="EMBL" id="VUMN01000037">
    <property type="protein sequence ID" value="MSS59572.1"/>
    <property type="molecule type" value="Genomic_DNA"/>
</dbReference>
<dbReference type="Proteomes" id="UP000461880">
    <property type="component" value="Unassembled WGS sequence"/>
</dbReference>
<dbReference type="AlphaFoldDB" id="A0A7X2NU81"/>
<keyword evidence="3" id="KW-1185">Reference proteome</keyword>
<gene>
    <name evidence="2" type="ORF">FYJ51_11780</name>
</gene>
<evidence type="ECO:0000313" key="3">
    <source>
        <dbReference type="Proteomes" id="UP000461880"/>
    </source>
</evidence>